<dbReference type="Proteomes" id="UP001060919">
    <property type="component" value="Chromosome"/>
</dbReference>
<dbReference type="AlphaFoldDB" id="A0A915YE61"/>
<protein>
    <submittedName>
        <fullName evidence="1">Uncharacterized protein</fullName>
    </submittedName>
</protein>
<keyword evidence="2" id="KW-1185">Reference proteome</keyword>
<dbReference type="KEGG" id="aup:AsAng_0020680"/>
<accession>A0A915YE61</accession>
<evidence type="ECO:0000313" key="1">
    <source>
        <dbReference type="EMBL" id="BDS11356.1"/>
    </source>
</evidence>
<organism evidence="1 2">
    <name type="scientific">Aureispira anguillae</name>
    <dbReference type="NCBI Taxonomy" id="2864201"/>
    <lineage>
        <taxon>Bacteria</taxon>
        <taxon>Pseudomonadati</taxon>
        <taxon>Bacteroidota</taxon>
        <taxon>Saprospiria</taxon>
        <taxon>Saprospirales</taxon>
        <taxon>Saprospiraceae</taxon>
        <taxon>Aureispira</taxon>
    </lineage>
</organism>
<dbReference type="EMBL" id="AP026867">
    <property type="protein sequence ID" value="BDS11356.1"/>
    <property type="molecule type" value="Genomic_DNA"/>
</dbReference>
<reference evidence="1" key="1">
    <citation type="submission" date="2022-09" db="EMBL/GenBank/DDBJ databases">
        <title>Aureispira anguillicida sp. nov., isolated from Leptocephalus of Japanese eel Anguilla japonica.</title>
        <authorList>
            <person name="Yuasa K."/>
            <person name="Mekata T."/>
            <person name="Ikunari K."/>
        </authorList>
    </citation>
    <scope>NUCLEOTIDE SEQUENCE</scope>
    <source>
        <strain evidence="1">EL160426</strain>
    </source>
</reference>
<evidence type="ECO:0000313" key="2">
    <source>
        <dbReference type="Proteomes" id="UP001060919"/>
    </source>
</evidence>
<gene>
    <name evidence="1" type="ORF">AsAng_0020680</name>
</gene>
<proteinExistence type="predicted"/>
<sequence>MGKINLCSFYRISIDLMRGTPNSSKLLYVCSIKIQQNIEKYAFGSIEFYNKQLLGLETNY</sequence>
<name>A0A915YE61_9BACT</name>